<organism evidence="1 2">
    <name type="scientific">Paenibacillus alvei TS-15</name>
    <dbReference type="NCBI Taxonomy" id="1117108"/>
    <lineage>
        <taxon>Bacteria</taxon>
        <taxon>Bacillati</taxon>
        <taxon>Bacillota</taxon>
        <taxon>Bacilli</taxon>
        <taxon>Bacillales</taxon>
        <taxon>Paenibacillaceae</taxon>
        <taxon>Paenibacillus</taxon>
    </lineage>
</organism>
<gene>
    <name evidence="1" type="ORF">PAALTS15_28051</name>
</gene>
<reference evidence="1 2" key="1">
    <citation type="submission" date="2013-05" db="EMBL/GenBank/DDBJ databases">
        <authorList>
            <person name="Strain E.A."/>
            <person name="Brown E."/>
            <person name="Allard M.W."/>
            <person name="Luo Y.L."/>
        </authorList>
    </citation>
    <scope>NUCLEOTIDE SEQUENCE [LARGE SCALE GENOMIC DNA]</scope>
    <source>
        <strain evidence="1 2">TS-15</strain>
    </source>
</reference>
<dbReference type="EMBL" id="ATMT01000104">
    <property type="protein sequence ID" value="EPY03682.1"/>
    <property type="molecule type" value="Genomic_DNA"/>
</dbReference>
<dbReference type="AlphaFoldDB" id="S9SCS5"/>
<protein>
    <submittedName>
        <fullName evidence="1">2',3'-cyclic-nucleotide 2'-phosphodiesterase</fullName>
    </submittedName>
</protein>
<evidence type="ECO:0000313" key="1">
    <source>
        <dbReference type="EMBL" id="EPY03682.1"/>
    </source>
</evidence>
<dbReference type="PATRIC" id="fig|1117108.3.peg.5789"/>
<comment type="caution">
    <text evidence="1">The sequence shown here is derived from an EMBL/GenBank/DDBJ whole genome shotgun (WGS) entry which is preliminary data.</text>
</comment>
<proteinExistence type="predicted"/>
<name>S9SCS5_PAEAL</name>
<sequence>MFANKPIVLDLPTDMAELIVDYIMKRGTITAEYSYNWRVVL</sequence>
<accession>S9SCS5</accession>
<evidence type="ECO:0000313" key="2">
    <source>
        <dbReference type="Proteomes" id="UP000015344"/>
    </source>
</evidence>
<dbReference type="Proteomes" id="UP000015344">
    <property type="component" value="Unassembled WGS sequence"/>
</dbReference>